<dbReference type="InterPro" id="IPR036397">
    <property type="entry name" value="RNaseH_sf"/>
</dbReference>
<dbReference type="PROSITE" id="PS50994">
    <property type="entry name" value="INTEGRASE"/>
    <property type="match status" value="1"/>
</dbReference>
<accession>A0AB40BWF5</accession>
<dbReference type="Pfam" id="PF07727">
    <property type="entry name" value="RVT_2"/>
    <property type="match status" value="1"/>
</dbReference>
<dbReference type="GO" id="GO:0046872">
    <property type="term" value="F:metal ion binding"/>
    <property type="evidence" value="ECO:0007669"/>
    <property type="project" value="UniProtKB-KW"/>
</dbReference>
<dbReference type="InterPro" id="IPR001584">
    <property type="entry name" value="Integrase_cat-core"/>
</dbReference>
<evidence type="ECO:0000256" key="2">
    <source>
        <dbReference type="ARBA" id="ARBA00022801"/>
    </source>
</evidence>
<organism evidence="5 6">
    <name type="scientific">Dioscorea cayennensis subsp. rotundata</name>
    <name type="common">White Guinea yam</name>
    <name type="synonym">Dioscorea rotundata</name>
    <dbReference type="NCBI Taxonomy" id="55577"/>
    <lineage>
        <taxon>Eukaryota</taxon>
        <taxon>Viridiplantae</taxon>
        <taxon>Streptophyta</taxon>
        <taxon>Embryophyta</taxon>
        <taxon>Tracheophyta</taxon>
        <taxon>Spermatophyta</taxon>
        <taxon>Magnoliopsida</taxon>
        <taxon>Liliopsida</taxon>
        <taxon>Dioscoreales</taxon>
        <taxon>Dioscoreaceae</taxon>
        <taxon>Dioscorea</taxon>
    </lineage>
</organism>
<protein>
    <submittedName>
        <fullName evidence="6">Uncharacterized protein LOC120267313</fullName>
    </submittedName>
</protein>
<dbReference type="GO" id="GO:0003676">
    <property type="term" value="F:nucleic acid binding"/>
    <property type="evidence" value="ECO:0007669"/>
    <property type="project" value="InterPro"/>
</dbReference>
<evidence type="ECO:0000256" key="3">
    <source>
        <dbReference type="SAM" id="MobiDB-lite"/>
    </source>
</evidence>
<keyword evidence="1" id="KW-0479">Metal-binding</keyword>
<dbReference type="InterPro" id="IPR012337">
    <property type="entry name" value="RNaseH-like_sf"/>
</dbReference>
<evidence type="ECO:0000256" key="1">
    <source>
        <dbReference type="ARBA" id="ARBA00022723"/>
    </source>
</evidence>
<dbReference type="AlphaFoldDB" id="A0AB40BWF5"/>
<dbReference type="SUPFAM" id="SSF53098">
    <property type="entry name" value="Ribonuclease H-like"/>
    <property type="match status" value="1"/>
</dbReference>
<dbReference type="InterPro" id="IPR013103">
    <property type="entry name" value="RVT_2"/>
</dbReference>
<gene>
    <name evidence="6" type="primary">LOC120267313</name>
</gene>
<keyword evidence="5" id="KW-1185">Reference proteome</keyword>
<dbReference type="InterPro" id="IPR039537">
    <property type="entry name" value="Retrotran_Ty1/copia-like"/>
</dbReference>
<dbReference type="GO" id="GO:0015074">
    <property type="term" value="P:DNA integration"/>
    <property type="evidence" value="ECO:0007669"/>
    <property type="project" value="InterPro"/>
</dbReference>
<keyword evidence="2" id="KW-0378">Hydrolase</keyword>
<dbReference type="GO" id="GO:0016787">
    <property type="term" value="F:hydrolase activity"/>
    <property type="evidence" value="ECO:0007669"/>
    <property type="project" value="UniProtKB-KW"/>
</dbReference>
<dbReference type="RefSeq" id="XP_039130906.1">
    <property type="nucleotide sequence ID" value="XM_039274972.1"/>
</dbReference>
<feature type="domain" description="Integrase catalytic" evidence="4">
    <location>
        <begin position="1"/>
        <end position="109"/>
    </location>
</feature>
<proteinExistence type="predicted"/>
<evidence type="ECO:0000313" key="6">
    <source>
        <dbReference type="RefSeq" id="XP_039130906.1"/>
    </source>
</evidence>
<dbReference type="Proteomes" id="UP001515500">
    <property type="component" value="Chromosome 8"/>
</dbReference>
<dbReference type="PANTHER" id="PTHR42648:SF26">
    <property type="entry name" value="INTEGRASE CATALYTIC DOMAIN-CONTAINING PROTEIN"/>
    <property type="match status" value="1"/>
</dbReference>
<dbReference type="GeneID" id="120267313"/>
<dbReference type="PANTHER" id="PTHR42648">
    <property type="entry name" value="TRANSPOSASE, PUTATIVE-RELATED"/>
    <property type="match status" value="1"/>
</dbReference>
<dbReference type="Gene3D" id="3.30.420.10">
    <property type="entry name" value="Ribonuclease H-like superfamily/Ribonuclease H"/>
    <property type="match status" value="1"/>
</dbReference>
<reference evidence="6" key="1">
    <citation type="submission" date="2025-08" db="UniProtKB">
        <authorList>
            <consortium name="RefSeq"/>
        </authorList>
    </citation>
    <scope>IDENTIFICATION</scope>
</reference>
<evidence type="ECO:0000313" key="5">
    <source>
        <dbReference type="Proteomes" id="UP001515500"/>
    </source>
</evidence>
<name>A0AB40BWF5_DIOCR</name>
<feature type="region of interest" description="Disordered" evidence="3">
    <location>
        <begin position="200"/>
        <end position="224"/>
    </location>
</feature>
<sequence length="361" mass="40711">MVHYFEFSASIKTFRSDSGGEYTSHAFRTYLSSEGTLPQLSCPGAHPQNGVAERKHRHILETARALLLGASLPPHFWADAVHTAVYLINMQPSSHLQGRSPVLNTKDIISMTRSLVAFSISRDVMFDETTPFYASPPSTTSTSPTVPLSFLFLSHPSRILPSFHYFSHVLLSKDSLSLISYSISLLICRFLLTYHRREPTASSPRPVLSDTPSTADPDPEVPSHTYILRDRSTLHPPDRYATASTSVSHVLEPGTYREAVQSPEWRTAMAEELDALSQTHSWDLVPLPSHATPITYCWIYRVKTRSDGSLERYKACLVARGFQQEHGRDYEETFAPVAHMHLVTYVDSRLLLLEWTYIDLM</sequence>
<evidence type="ECO:0000259" key="4">
    <source>
        <dbReference type="PROSITE" id="PS50994"/>
    </source>
</evidence>